<evidence type="ECO:0000259" key="2">
    <source>
        <dbReference type="PROSITE" id="PS50826"/>
    </source>
</evidence>
<dbReference type="Gene3D" id="1.20.58.900">
    <property type="match status" value="1"/>
</dbReference>
<dbReference type="InterPro" id="IPR004012">
    <property type="entry name" value="Run_dom"/>
</dbReference>
<dbReference type="CDD" id="cd17679">
    <property type="entry name" value="RUN_PLEKHM1"/>
    <property type="match status" value="1"/>
</dbReference>
<dbReference type="SUPFAM" id="SSF140741">
    <property type="entry name" value="RUN domain-like"/>
    <property type="match status" value="1"/>
</dbReference>
<evidence type="ECO:0000313" key="3">
    <source>
        <dbReference type="Ensembl" id="ENSNMLP00000009157.1"/>
    </source>
</evidence>
<protein>
    <recommendedName>
        <fullName evidence="2">RUN domain-containing protein</fullName>
    </recommendedName>
</protein>
<feature type="region of interest" description="Disordered" evidence="1">
    <location>
        <begin position="217"/>
        <end position="300"/>
    </location>
</feature>
<accession>A0A8C6SQ15</accession>
<dbReference type="InterPro" id="IPR047326">
    <property type="entry name" value="RUN_PLEKHM1"/>
</dbReference>
<feature type="compositionally biased region" description="Polar residues" evidence="1">
    <location>
        <begin position="326"/>
        <end position="344"/>
    </location>
</feature>
<reference evidence="3" key="1">
    <citation type="submission" date="2025-08" db="UniProtKB">
        <authorList>
            <consortium name="Ensembl"/>
        </authorList>
    </citation>
    <scope>IDENTIFICATION</scope>
</reference>
<dbReference type="Proteomes" id="UP000694523">
    <property type="component" value="Unplaced"/>
</dbReference>
<dbReference type="Pfam" id="PF02759">
    <property type="entry name" value="RUN"/>
    <property type="match status" value="1"/>
</dbReference>
<feature type="domain" description="RUN" evidence="2">
    <location>
        <begin position="42"/>
        <end position="182"/>
    </location>
</feature>
<organism evidence="3 4">
    <name type="scientific">Neogobius melanostomus</name>
    <name type="common">round goby</name>
    <dbReference type="NCBI Taxonomy" id="47308"/>
    <lineage>
        <taxon>Eukaryota</taxon>
        <taxon>Metazoa</taxon>
        <taxon>Chordata</taxon>
        <taxon>Craniata</taxon>
        <taxon>Vertebrata</taxon>
        <taxon>Euteleostomi</taxon>
        <taxon>Actinopterygii</taxon>
        <taxon>Neopterygii</taxon>
        <taxon>Teleostei</taxon>
        <taxon>Neoteleostei</taxon>
        <taxon>Acanthomorphata</taxon>
        <taxon>Gobiaria</taxon>
        <taxon>Gobiiformes</taxon>
        <taxon>Gobioidei</taxon>
        <taxon>Gobiidae</taxon>
        <taxon>Benthophilinae</taxon>
        <taxon>Neogobiini</taxon>
        <taxon>Neogobius</taxon>
    </lineage>
</organism>
<keyword evidence="4" id="KW-1185">Reference proteome</keyword>
<feature type="compositionally biased region" description="Low complexity" evidence="1">
    <location>
        <begin position="221"/>
        <end position="235"/>
    </location>
</feature>
<feature type="region of interest" description="Disordered" evidence="1">
    <location>
        <begin position="324"/>
        <end position="518"/>
    </location>
</feature>
<dbReference type="AlphaFoldDB" id="A0A8C6SQ15"/>
<dbReference type="InterPro" id="IPR037213">
    <property type="entry name" value="Run_dom_sf"/>
</dbReference>
<name>A0A8C6SQ15_9GOBI</name>
<dbReference type="PANTHER" id="PTHR47194:SF3">
    <property type="entry name" value="SORTING NEXIN 29"/>
    <property type="match status" value="1"/>
</dbReference>
<dbReference type="PANTHER" id="PTHR47194">
    <property type="entry name" value="SORTING NEXIN-29-RELATED"/>
    <property type="match status" value="1"/>
</dbReference>
<evidence type="ECO:0000256" key="1">
    <source>
        <dbReference type="SAM" id="MobiDB-lite"/>
    </source>
</evidence>
<proteinExistence type="predicted"/>
<sequence>MLATQMPETLPDGKDVKQIKDKLVQSLKALQKRYVTSEAVVTSDDANANLLCCALEAVFIHGIRSKFIRAENRTRGTRKEKGLPQPAFWSLLKTVTHRDVITELEKLNFVATEVGRCRAWLRLALNHGLLECYLVSLFREESELQAHYQPSALLLNPEEREVLLSYLQGLSSLTFDLSYKSAVLKEWTTTPLALAGLCPMAQLDALEVTVNGDAAAKTNGSQSWDTVSQTSSSSDALDLQKECPTMGQRESDSSRTALSSSNLSLDTTDSSHLSSSLSSDSLLQGEEPRSPPAEQSSVSDLDIAVNICTKRPSKDTLTKRCETEDNFSQDSMQEDSFVSSVNSDNETHEAPIENQANTETSLIEPAPPSPEPLSYDENQDPRPSSETKPVVEPSLDQAPHPTPMVEFHCSDEEERPEPVPTEDSLEPEHEDKTPTQESLDVPCPVIDRQHSESLAHSRSWISDDDIYKPQLEEVPEPDQDDTSVPSPQNPEPSALGLLPPPASYTAARPDFPILSAGC</sequence>
<feature type="compositionally biased region" description="Low complexity" evidence="1">
    <location>
        <begin position="254"/>
        <end position="283"/>
    </location>
</feature>
<dbReference type="PROSITE" id="PS50826">
    <property type="entry name" value="RUN"/>
    <property type="match status" value="1"/>
</dbReference>
<evidence type="ECO:0000313" key="4">
    <source>
        <dbReference type="Proteomes" id="UP000694523"/>
    </source>
</evidence>
<dbReference type="SMART" id="SM00593">
    <property type="entry name" value="RUN"/>
    <property type="match status" value="1"/>
</dbReference>
<dbReference type="Ensembl" id="ENSNMLT00000010364.1">
    <property type="protein sequence ID" value="ENSNMLP00000009157.1"/>
    <property type="gene ID" value="ENSNMLG00000006397.1"/>
</dbReference>
<reference evidence="3" key="2">
    <citation type="submission" date="2025-09" db="UniProtKB">
        <authorList>
            <consortium name="Ensembl"/>
        </authorList>
    </citation>
    <scope>IDENTIFICATION</scope>
</reference>